<comment type="subcellular location">
    <subcellularLocation>
        <location evidence="1">Membrane</location>
        <topology evidence="1">Multi-pass membrane protein</topology>
    </subcellularLocation>
</comment>
<protein>
    <submittedName>
        <fullName evidence="11">Uncharacterized protein LOC101891354 isoform X1</fullName>
    </submittedName>
</protein>
<feature type="compositionally biased region" description="Low complexity" evidence="6">
    <location>
        <begin position="297"/>
        <end position="331"/>
    </location>
</feature>
<dbReference type="PROSITE" id="PS00216">
    <property type="entry name" value="SUGAR_TRANSPORT_1"/>
    <property type="match status" value="1"/>
</dbReference>
<evidence type="ECO:0000256" key="2">
    <source>
        <dbReference type="ARBA" id="ARBA00022448"/>
    </source>
</evidence>
<sequence>MIRATASSSSSSGLPKSSSSLGSQDDLVVVVAQQGHEQAQLQQQQQHQHQTKTHHHIEVVGDNDTSFEIDEPEDEVVDQDIERQQQQQQHNGHEAPTSSHSSDSDDDDDDDVSDNKSLSTPTNEARTPKYILGRRISGNGVRKKGQSAATTTAYIENEKFPQAVVIALPQGSQHTSSTTFRACVHDNGPGQVDYDDDAAEDEEEGSNEDLSDNSCDDSYTFSSTPTTADVADVSAAAAAAALQRYNSQGSGSRGSNASSHKVQPQIHLPTTHHQQQQHHHLHTASHMDDNISGSLATTTTTTEIDLDNTTTRTTASPAHTTATTTTTATGTSQRLLTHRSSIATASAAPPPPPPIAPTHRRVNSTVLSVPTMLLTHPSAALQENITIKGSTSLDLPTSLIGGNGIVVGSGSRRHHQRSLSAASHRSVISQHSVHTANTTLSITEPKSRIWSSLTWICLRFQSSGIGAPSVHHAMVVIFLEFFAWGLLTMPVISVLNQTFPEHTFLMNGLVMGIKGILSFLSAPLIGALSDIWGRKFFLLITVFFTCAPIPLMTINTWWFFAMISISGIFAVTFSVVFAYVADVTTVEERSRAYGLVSATFAASLVISPALGAVLMERYSDTLVVALATAIAVLDVFFILVAVPESLPDKVRPSSWGAPINWEQADPFAALRKVGTDHTVLMQCVTVLLSYLPEAGQYSCIFVYLKLKMGFNTMEVAIFIAVVGILSISVQVTLGCFMRKIGAKRTIILGLILEMTQLFWYGFGSKKWMMWAAGILAALGSITYPAISAFVSIHSTADSQGAVQGMVTGMRGLCNGLGPAMFGVVFYLFNVDLNNEQSVASSSEEITEDSWFTYPGPPFIFGGLMVILAILVAVFIPEVHGETTLHRTPSVKRRASVDLQYEVEGGHKPTTPLMRSDSLAQL</sequence>
<dbReference type="VEuPathDB" id="VectorBase:MDOMA2_001907"/>
<dbReference type="GO" id="GO:0022857">
    <property type="term" value="F:transmembrane transporter activity"/>
    <property type="evidence" value="ECO:0007669"/>
    <property type="project" value="InterPro"/>
</dbReference>
<proteinExistence type="predicted"/>
<dbReference type="SUPFAM" id="SSF103473">
    <property type="entry name" value="MFS general substrate transporter"/>
    <property type="match status" value="1"/>
</dbReference>
<keyword evidence="4 7" id="KW-1133">Transmembrane helix</keyword>
<evidence type="ECO:0000256" key="4">
    <source>
        <dbReference type="ARBA" id="ARBA00022989"/>
    </source>
</evidence>
<keyword evidence="2" id="KW-0813">Transport</keyword>
<evidence type="ECO:0000256" key="3">
    <source>
        <dbReference type="ARBA" id="ARBA00022692"/>
    </source>
</evidence>
<feature type="transmembrane region" description="Helical" evidence="7">
    <location>
        <begin position="470"/>
        <end position="492"/>
    </location>
</feature>
<dbReference type="PROSITE" id="PS50850">
    <property type="entry name" value="MFS"/>
    <property type="match status" value="1"/>
</dbReference>
<accession>A0A1I8N9P4</accession>
<dbReference type="GeneID" id="101891354"/>
<dbReference type="Gene3D" id="1.20.1250.20">
    <property type="entry name" value="MFS general substrate transporter like domains"/>
    <property type="match status" value="1"/>
</dbReference>
<feature type="transmembrane region" description="Helical" evidence="7">
    <location>
        <begin position="622"/>
        <end position="642"/>
    </location>
</feature>
<feature type="transmembrane region" description="Helical" evidence="7">
    <location>
        <begin position="715"/>
        <end position="733"/>
    </location>
</feature>
<dbReference type="STRING" id="7370.A0A1I8N9P4"/>
<evidence type="ECO:0000313" key="11">
    <source>
        <dbReference type="RefSeq" id="XP_019892712.1"/>
    </source>
</evidence>
<feature type="transmembrane region" description="Helical" evidence="7">
    <location>
        <begin position="592"/>
        <end position="615"/>
    </location>
</feature>
<feature type="compositionally biased region" description="Low complexity" evidence="6">
    <location>
        <begin position="33"/>
        <end position="48"/>
    </location>
</feature>
<dbReference type="EnsemblMetazoa" id="MDOA013013-RE">
    <property type="protein sequence ID" value="MDOA013013-PE"/>
    <property type="gene ID" value="MDOA013013"/>
</dbReference>
<feature type="compositionally biased region" description="Acidic residues" evidence="6">
    <location>
        <begin position="65"/>
        <end position="79"/>
    </location>
</feature>
<dbReference type="RefSeq" id="XP_019892712.1">
    <property type="nucleotide sequence ID" value="XM_020037153.1"/>
</dbReference>
<feature type="domain" description="Major facilitator superfamily (MFS) profile" evidence="8">
    <location>
        <begin position="469"/>
        <end position="879"/>
    </location>
</feature>
<dbReference type="Proteomes" id="UP001652621">
    <property type="component" value="Unplaced"/>
</dbReference>
<keyword evidence="3 7" id="KW-0812">Transmembrane</keyword>
<dbReference type="InterPro" id="IPR005829">
    <property type="entry name" value="Sugar_transporter_CS"/>
</dbReference>
<gene>
    <name evidence="9" type="primary">101891354</name>
    <name evidence="11" type="synonym">LOC101891354</name>
</gene>
<reference evidence="11" key="2">
    <citation type="submission" date="2025-04" db="UniProtKB">
        <authorList>
            <consortium name="RefSeq"/>
        </authorList>
    </citation>
    <scope>IDENTIFICATION</scope>
    <source>
        <strain evidence="11">Aabys</strain>
    </source>
</reference>
<dbReference type="CDD" id="cd17387">
    <property type="entry name" value="MFS_MFSD14"/>
    <property type="match status" value="1"/>
</dbReference>
<feature type="compositionally biased region" description="Acidic residues" evidence="6">
    <location>
        <begin position="193"/>
        <end position="215"/>
    </location>
</feature>
<dbReference type="OrthoDB" id="419616at2759"/>
<feature type="transmembrane region" description="Helical" evidence="7">
    <location>
        <begin position="504"/>
        <end position="525"/>
    </location>
</feature>
<dbReference type="PANTHER" id="PTHR23504">
    <property type="entry name" value="MAJOR FACILITATOR SUPERFAMILY DOMAIN-CONTAINING PROTEIN 10"/>
    <property type="match status" value="1"/>
</dbReference>
<dbReference type="PANTHER" id="PTHR23504:SF1">
    <property type="entry name" value="GH21943P-RELATED"/>
    <property type="match status" value="1"/>
</dbReference>
<dbReference type="GO" id="GO:0016020">
    <property type="term" value="C:membrane"/>
    <property type="evidence" value="ECO:0007669"/>
    <property type="project" value="UniProtKB-SubCell"/>
</dbReference>
<evidence type="ECO:0000313" key="9">
    <source>
        <dbReference type="EnsemblMetazoa" id="MDOA013013-PE"/>
    </source>
</evidence>
<evidence type="ECO:0000256" key="1">
    <source>
        <dbReference type="ARBA" id="ARBA00004141"/>
    </source>
</evidence>
<feature type="transmembrane region" description="Helical" evidence="7">
    <location>
        <begin position="745"/>
        <end position="762"/>
    </location>
</feature>
<feature type="compositionally biased region" description="Low complexity" evidence="6">
    <location>
        <begin position="7"/>
        <end position="23"/>
    </location>
</feature>
<feature type="compositionally biased region" description="Polar residues" evidence="6">
    <location>
        <begin position="216"/>
        <end position="225"/>
    </location>
</feature>
<evidence type="ECO:0000256" key="5">
    <source>
        <dbReference type="ARBA" id="ARBA00023136"/>
    </source>
</evidence>
<feature type="transmembrane region" description="Helical" evidence="7">
    <location>
        <begin position="531"/>
        <end position="551"/>
    </location>
</feature>
<dbReference type="VEuPathDB" id="VectorBase:MDOA013013"/>
<feature type="transmembrane region" description="Helical" evidence="7">
    <location>
        <begin position="768"/>
        <end position="790"/>
    </location>
</feature>
<name>A0A1I8N9P4_MUSDO</name>
<evidence type="ECO:0000259" key="8">
    <source>
        <dbReference type="PROSITE" id="PS50850"/>
    </source>
</evidence>
<dbReference type="PRINTS" id="PR01035">
    <property type="entry name" value="TCRTETA"/>
</dbReference>
<feature type="transmembrane region" description="Helical" evidence="7">
    <location>
        <begin position="558"/>
        <end position="580"/>
    </location>
</feature>
<keyword evidence="10" id="KW-1185">Reference proteome</keyword>
<feature type="transmembrane region" description="Helical" evidence="7">
    <location>
        <begin position="811"/>
        <end position="828"/>
    </location>
</feature>
<evidence type="ECO:0000313" key="10">
    <source>
        <dbReference type="Proteomes" id="UP001652621"/>
    </source>
</evidence>
<dbReference type="InterPro" id="IPR001958">
    <property type="entry name" value="Tet-R_TetA/multi-R_MdtG-like"/>
</dbReference>
<dbReference type="InterPro" id="IPR036259">
    <property type="entry name" value="MFS_trans_sf"/>
</dbReference>
<dbReference type="InterPro" id="IPR020846">
    <property type="entry name" value="MFS_dom"/>
</dbReference>
<dbReference type="AlphaFoldDB" id="A0A1I8N9P4"/>
<feature type="region of interest" description="Disordered" evidence="6">
    <location>
        <begin position="269"/>
        <end position="333"/>
    </location>
</feature>
<dbReference type="Pfam" id="PF07690">
    <property type="entry name" value="MFS_1"/>
    <property type="match status" value="1"/>
</dbReference>
<reference evidence="9" key="1">
    <citation type="submission" date="2020-05" db="UniProtKB">
        <authorList>
            <consortium name="EnsemblMetazoa"/>
        </authorList>
    </citation>
    <scope>IDENTIFICATION</scope>
    <source>
        <strain evidence="9">Aabys</strain>
    </source>
</reference>
<organism evidence="9">
    <name type="scientific">Musca domestica</name>
    <name type="common">House fly</name>
    <dbReference type="NCBI Taxonomy" id="7370"/>
    <lineage>
        <taxon>Eukaryota</taxon>
        <taxon>Metazoa</taxon>
        <taxon>Ecdysozoa</taxon>
        <taxon>Arthropoda</taxon>
        <taxon>Hexapoda</taxon>
        <taxon>Insecta</taxon>
        <taxon>Pterygota</taxon>
        <taxon>Neoptera</taxon>
        <taxon>Endopterygota</taxon>
        <taxon>Diptera</taxon>
        <taxon>Brachycera</taxon>
        <taxon>Muscomorpha</taxon>
        <taxon>Muscoidea</taxon>
        <taxon>Muscidae</taxon>
        <taxon>Musca</taxon>
    </lineage>
</organism>
<keyword evidence="5 7" id="KW-0472">Membrane</keyword>
<feature type="region of interest" description="Disordered" evidence="6">
    <location>
        <begin position="1"/>
        <end position="144"/>
    </location>
</feature>
<feature type="transmembrane region" description="Helical" evidence="7">
    <location>
        <begin position="858"/>
        <end position="876"/>
    </location>
</feature>
<dbReference type="InterPro" id="IPR011701">
    <property type="entry name" value="MFS"/>
</dbReference>
<evidence type="ECO:0000256" key="7">
    <source>
        <dbReference type="SAM" id="Phobius"/>
    </source>
</evidence>
<evidence type="ECO:0000256" key="6">
    <source>
        <dbReference type="SAM" id="MobiDB-lite"/>
    </source>
</evidence>
<feature type="region of interest" description="Disordered" evidence="6">
    <location>
        <begin position="178"/>
        <end position="225"/>
    </location>
</feature>